<dbReference type="EMBL" id="VTUX01000007">
    <property type="protein sequence ID" value="KAA1189593.1"/>
    <property type="molecule type" value="Genomic_DNA"/>
</dbReference>
<organism evidence="1 2">
    <name type="scientific">Pseudohalioglobus sediminis</name>
    <dbReference type="NCBI Taxonomy" id="2606449"/>
    <lineage>
        <taxon>Bacteria</taxon>
        <taxon>Pseudomonadati</taxon>
        <taxon>Pseudomonadota</taxon>
        <taxon>Gammaproteobacteria</taxon>
        <taxon>Cellvibrionales</taxon>
        <taxon>Halieaceae</taxon>
        <taxon>Pseudohalioglobus</taxon>
    </lineage>
</organism>
<protein>
    <recommendedName>
        <fullName evidence="3">AsmA-like C-terminal domain-containing protein</fullName>
    </recommendedName>
</protein>
<evidence type="ECO:0008006" key="3">
    <source>
        <dbReference type="Google" id="ProtNLM"/>
    </source>
</evidence>
<accession>A0A5B0WRL2</accession>
<gene>
    <name evidence="1" type="ORF">F0M18_14675</name>
</gene>
<name>A0A5B0WRL2_9GAMM</name>
<evidence type="ECO:0000313" key="2">
    <source>
        <dbReference type="Proteomes" id="UP000323708"/>
    </source>
</evidence>
<evidence type="ECO:0000313" key="1">
    <source>
        <dbReference type="EMBL" id="KAA1189593.1"/>
    </source>
</evidence>
<comment type="caution">
    <text evidence="1">The sequence shown here is derived from an EMBL/GenBank/DDBJ whole genome shotgun (WGS) entry which is preliminary data.</text>
</comment>
<reference evidence="1 2" key="1">
    <citation type="submission" date="2019-09" db="EMBL/GenBank/DDBJ databases">
        <authorList>
            <person name="Chen X.-Y."/>
        </authorList>
    </citation>
    <scope>NUCLEOTIDE SEQUENCE [LARGE SCALE GENOMIC DNA]</scope>
    <source>
        <strain evidence="1 2">NY5</strain>
    </source>
</reference>
<dbReference type="AlphaFoldDB" id="A0A5B0WRL2"/>
<sequence length="561" mass="60918">MRAEAASGAISLLPLLAKRVHLSALDATDVTYRQRPRLRADKDYTAIRGYFPPIADRDMLPADTSPRKHRRPWTVRIDDGRVSGQLSYWIYNLSGSGSGKAVVDLAYRSRGGPLSLDVRDMDLDLQPALLNGAEELFHGGKVAGSVGFEPFVPREHKGVSMMPFLYGDIEVDLLAESLGFIGLFTGNLSELVVDGAGRVRGRLHYSLGYLLEGTDLSVKATDLSVAINDMQLRGQGAVDLRSSGVEVTPLALDIAYEALTVTRDADAAPFLEGDSLQLTFTGSNYIVVEAGTDANALLHDDSYKRRRQHSTLQLLIDDASLVDVTVLNDYLPETAGVKLTGGTAQLQADVFAGLQNMEGGLQLDGEGLALQVEGQDLRADLAVDLVLSGGAPGELKLALDGSRITLDEVRVVGAEQTFEDQLWAAQVHFSEARAHLGQPLHLRAETDLRVSDTRPLVTLFNNQRRSPGWLSRMLTVTDIEGAASLELDGQHLRIVDARMLGDKAEIAARAGFYPGGREGMIYARYNKLDAVLKLEGEDSNIDLLRAREKFETYQLAPAAAP</sequence>
<keyword evidence="2" id="KW-1185">Reference proteome</keyword>
<proteinExistence type="predicted"/>
<dbReference type="Proteomes" id="UP000323708">
    <property type="component" value="Unassembled WGS sequence"/>
</dbReference>